<evidence type="ECO:0000256" key="4">
    <source>
        <dbReference type="ARBA" id="ARBA00022692"/>
    </source>
</evidence>
<dbReference type="GO" id="GO:0012505">
    <property type="term" value="C:endomembrane system"/>
    <property type="evidence" value="ECO:0007669"/>
    <property type="project" value="UniProtKB-SubCell"/>
</dbReference>
<sequence length="461" mass="52020">MNSIPFSKNNARIRRNAINGLTGFFTEYETSKAVLIHSVKYAGLLRIIQIIILIYSVAYLLIYQKGYQKQSTAIISSVTLKVKGIGYVRTPENKTIIMDVADYIIPASENNAIFVMTTFIETDQRRSTCAESSQLKQAKCRSNSDCVTELFIADMNGLWTGRCLFTSKPTVIIGAENTTNSRTGLCEYEGWCPPEDDAVSPMFIRGALDFRIFIKNFIEFPVFGVKHKNMVADLKPCVFHPTDDKDCPIFPLDYIVNQAENDSNERDLMLQYGGVIGVKLNWICNLDRNIKMCKPQYSFARLDVPYREKPFSVGFNFRYASTWKHERGQFRTLTKVYGLRFIIATSGKAGKFDFITLSLNIGSLVGIFGLATFVCDIIILNLSKKADMYRMHMIEKIHVRNPYGNQQQASDNSSEQNDEIHSNTNSNIKTELEYGTPGNSIASLEKVVTPRSNSLTISPLS</sequence>
<keyword evidence="22" id="KW-1185">Reference proteome</keyword>
<dbReference type="InterPro" id="IPR059116">
    <property type="entry name" value="P2X_receptor"/>
</dbReference>
<evidence type="ECO:0000313" key="16">
    <source>
        <dbReference type="EMBL" id="CAF3745334.1"/>
    </source>
</evidence>
<evidence type="ECO:0000313" key="15">
    <source>
        <dbReference type="EMBL" id="CAF3389102.1"/>
    </source>
</evidence>
<comment type="subcellular location">
    <subcellularLocation>
        <location evidence="1">Endomembrane system</location>
    </subcellularLocation>
</comment>
<name>A0A818Y2B5_9BILA</name>
<keyword evidence="8" id="KW-1071">Ligand-gated ion channel</keyword>
<dbReference type="EMBL" id="CAJOBO010001487">
    <property type="protein sequence ID" value="CAF4382960.1"/>
    <property type="molecule type" value="Genomic_DNA"/>
</dbReference>
<gene>
    <name evidence="14" type="ORF">FME351_LOCUS6006</name>
    <name evidence="13" type="ORF">GRG538_LOCUS5739</name>
    <name evidence="18" type="ORF">HFQ381_LOCUS18873</name>
    <name evidence="16" type="ORF">KIK155_LOCUS29391</name>
    <name evidence="15" type="ORF">LUA448_LOCUS16497</name>
    <name evidence="12" type="ORF">TIS948_LOCUS671</name>
    <name evidence="20" type="ORF">TOA249_LOCUS15946</name>
    <name evidence="19" type="ORF">TSG867_LOCUS18545</name>
    <name evidence="17" type="ORF">UJA718_LOCUS7642</name>
</gene>
<dbReference type="OrthoDB" id="494673at2759"/>
<evidence type="ECO:0000256" key="1">
    <source>
        <dbReference type="ARBA" id="ARBA00004308"/>
    </source>
</evidence>
<dbReference type="Proteomes" id="UP000663873">
    <property type="component" value="Unassembled WGS sequence"/>
</dbReference>
<evidence type="ECO:0000256" key="11">
    <source>
        <dbReference type="SAM" id="Phobius"/>
    </source>
</evidence>
<dbReference type="Pfam" id="PF00864">
    <property type="entry name" value="P2X_receptor"/>
    <property type="match status" value="1"/>
</dbReference>
<evidence type="ECO:0000313" key="14">
    <source>
        <dbReference type="EMBL" id="CAF3367420.1"/>
    </source>
</evidence>
<evidence type="ECO:0000313" key="20">
    <source>
        <dbReference type="EMBL" id="CAF4682455.1"/>
    </source>
</evidence>
<dbReference type="EMBL" id="CAJOBQ010001243">
    <property type="protein sequence ID" value="CAF4469788.1"/>
    <property type="molecule type" value="Genomic_DNA"/>
</dbReference>
<keyword evidence="9" id="KW-0407">Ion channel</keyword>
<reference evidence="16" key="1">
    <citation type="submission" date="2021-02" db="EMBL/GenBank/DDBJ databases">
        <authorList>
            <person name="Nowell W R."/>
        </authorList>
    </citation>
    <scope>NUCLEOTIDE SEQUENCE</scope>
</reference>
<dbReference type="EMBL" id="CAJNYD010002045">
    <property type="protein sequence ID" value="CAF3389102.1"/>
    <property type="molecule type" value="Genomic_DNA"/>
</dbReference>
<dbReference type="PRINTS" id="PR01307">
    <property type="entry name" value="P2XRECEPTOR"/>
</dbReference>
<dbReference type="EMBL" id="CAJNYT010000532">
    <property type="protein sequence ID" value="CAF3353379.1"/>
    <property type="molecule type" value="Genomic_DNA"/>
</dbReference>
<organism evidence="16 21">
    <name type="scientific">Rotaria socialis</name>
    <dbReference type="NCBI Taxonomy" id="392032"/>
    <lineage>
        <taxon>Eukaryota</taxon>
        <taxon>Metazoa</taxon>
        <taxon>Spiralia</taxon>
        <taxon>Gnathifera</taxon>
        <taxon>Rotifera</taxon>
        <taxon>Eurotatoria</taxon>
        <taxon>Bdelloidea</taxon>
        <taxon>Philodinida</taxon>
        <taxon>Philodinidae</taxon>
        <taxon>Rotaria</taxon>
    </lineage>
</organism>
<dbReference type="AlphaFoldDB" id="A0A818Y2B5"/>
<dbReference type="GO" id="GO:0098794">
    <property type="term" value="C:postsynapse"/>
    <property type="evidence" value="ECO:0007669"/>
    <property type="project" value="GOC"/>
</dbReference>
<evidence type="ECO:0000313" key="17">
    <source>
        <dbReference type="EMBL" id="CAF4219483.1"/>
    </source>
</evidence>
<evidence type="ECO:0000313" key="19">
    <source>
        <dbReference type="EMBL" id="CAF4469788.1"/>
    </source>
</evidence>
<dbReference type="Gene3D" id="1.10.287.940">
    <property type="entry name" value="atp-gated p2x4 ion channel"/>
    <property type="match status" value="1"/>
</dbReference>
<dbReference type="GO" id="GO:0033198">
    <property type="term" value="P:response to ATP"/>
    <property type="evidence" value="ECO:0007669"/>
    <property type="project" value="InterPro"/>
</dbReference>
<dbReference type="Gene3D" id="2.60.490.10">
    <property type="entry name" value="atp-gated p2x4 ion channel domain"/>
    <property type="match status" value="1"/>
</dbReference>
<dbReference type="Proteomes" id="UP000663862">
    <property type="component" value="Unassembled WGS sequence"/>
</dbReference>
<keyword evidence="4 11" id="KW-0812">Transmembrane</keyword>
<evidence type="ECO:0000256" key="7">
    <source>
        <dbReference type="ARBA" id="ARBA00023136"/>
    </source>
</evidence>
<evidence type="ECO:0000256" key="2">
    <source>
        <dbReference type="ARBA" id="ARBA00009848"/>
    </source>
</evidence>
<keyword evidence="3" id="KW-0813">Transport</keyword>
<dbReference type="EMBL" id="CAJNXB010000018">
    <property type="protein sequence ID" value="CAF2985145.1"/>
    <property type="molecule type" value="Genomic_DNA"/>
</dbReference>
<evidence type="ECO:0008006" key="23">
    <source>
        <dbReference type="Google" id="ProtNLM"/>
    </source>
</evidence>
<dbReference type="Proteomes" id="UP000663833">
    <property type="component" value="Unassembled WGS sequence"/>
</dbReference>
<keyword evidence="7 11" id="KW-0472">Membrane</keyword>
<dbReference type="EMBL" id="CAJNYU010000503">
    <property type="protein sequence ID" value="CAF3367420.1"/>
    <property type="molecule type" value="Genomic_DNA"/>
</dbReference>
<dbReference type="Proteomes" id="UP000663825">
    <property type="component" value="Unassembled WGS sequence"/>
</dbReference>
<dbReference type="NCBIfam" id="TIGR00863">
    <property type="entry name" value="P2X"/>
    <property type="match status" value="1"/>
</dbReference>
<evidence type="ECO:0000313" key="21">
    <source>
        <dbReference type="Proteomes" id="UP000663865"/>
    </source>
</evidence>
<comment type="similarity">
    <text evidence="2">Belongs to the P2X receptor family.</text>
</comment>
<feature type="transmembrane region" description="Helical" evidence="11">
    <location>
        <begin position="361"/>
        <end position="383"/>
    </location>
</feature>
<dbReference type="Proteomes" id="UP000663838">
    <property type="component" value="Unassembled WGS sequence"/>
</dbReference>
<evidence type="ECO:0000313" key="22">
    <source>
        <dbReference type="Proteomes" id="UP000663873"/>
    </source>
</evidence>
<dbReference type="GO" id="GO:0005886">
    <property type="term" value="C:plasma membrane"/>
    <property type="evidence" value="ECO:0007669"/>
    <property type="project" value="InterPro"/>
</dbReference>
<evidence type="ECO:0000256" key="9">
    <source>
        <dbReference type="ARBA" id="ARBA00023303"/>
    </source>
</evidence>
<evidence type="ECO:0000313" key="12">
    <source>
        <dbReference type="EMBL" id="CAF2985145.1"/>
    </source>
</evidence>
<dbReference type="EMBL" id="CAJNYV010005490">
    <property type="protein sequence ID" value="CAF3745334.1"/>
    <property type="molecule type" value="Genomic_DNA"/>
</dbReference>
<dbReference type="PANTHER" id="PTHR10125:SF31">
    <property type="entry name" value="P2X RECEPTOR E"/>
    <property type="match status" value="1"/>
</dbReference>
<dbReference type="Proteomes" id="UP000663865">
    <property type="component" value="Unassembled WGS sequence"/>
</dbReference>
<evidence type="ECO:0000256" key="10">
    <source>
        <dbReference type="SAM" id="MobiDB-lite"/>
    </source>
</evidence>
<evidence type="ECO:0000256" key="8">
    <source>
        <dbReference type="ARBA" id="ARBA00023286"/>
    </source>
</evidence>
<dbReference type="GO" id="GO:0001614">
    <property type="term" value="F:purinergic nucleotide receptor activity"/>
    <property type="evidence" value="ECO:0007669"/>
    <property type="project" value="InterPro"/>
</dbReference>
<feature type="region of interest" description="Disordered" evidence="10">
    <location>
        <begin position="402"/>
        <end position="432"/>
    </location>
</feature>
<keyword evidence="6" id="KW-0406">Ion transport</keyword>
<dbReference type="Proteomes" id="UP000663872">
    <property type="component" value="Unassembled WGS sequence"/>
</dbReference>
<evidence type="ECO:0000256" key="6">
    <source>
        <dbReference type="ARBA" id="ARBA00023065"/>
    </source>
</evidence>
<dbReference type="Proteomes" id="UP000663869">
    <property type="component" value="Unassembled WGS sequence"/>
</dbReference>
<proteinExistence type="inferred from homology"/>
<feature type="transmembrane region" description="Helical" evidence="11">
    <location>
        <begin position="41"/>
        <end position="62"/>
    </location>
</feature>
<dbReference type="EMBL" id="CAJOBS010001062">
    <property type="protein sequence ID" value="CAF4682455.1"/>
    <property type="molecule type" value="Genomic_DNA"/>
</dbReference>
<feature type="compositionally biased region" description="Polar residues" evidence="10">
    <location>
        <begin position="403"/>
        <end position="415"/>
    </location>
</feature>
<evidence type="ECO:0000313" key="18">
    <source>
        <dbReference type="EMBL" id="CAF4382960.1"/>
    </source>
</evidence>
<evidence type="ECO:0000256" key="5">
    <source>
        <dbReference type="ARBA" id="ARBA00022989"/>
    </source>
</evidence>
<evidence type="ECO:0000256" key="3">
    <source>
        <dbReference type="ARBA" id="ARBA00022448"/>
    </source>
</evidence>
<dbReference type="GO" id="GO:0070588">
    <property type="term" value="P:calcium ion transmembrane transport"/>
    <property type="evidence" value="ECO:0007669"/>
    <property type="project" value="TreeGrafter"/>
</dbReference>
<dbReference type="EMBL" id="CAJOBP010000777">
    <property type="protein sequence ID" value="CAF4219483.1"/>
    <property type="molecule type" value="Genomic_DNA"/>
</dbReference>
<dbReference type="PANTHER" id="PTHR10125">
    <property type="entry name" value="P2X PURINOCEPTOR"/>
    <property type="match status" value="1"/>
</dbReference>
<keyword evidence="5 11" id="KW-1133">Transmembrane helix</keyword>
<dbReference type="GO" id="GO:0004931">
    <property type="term" value="F:extracellularly ATP-gated monoatomic cation channel activity"/>
    <property type="evidence" value="ECO:0007669"/>
    <property type="project" value="InterPro"/>
</dbReference>
<accession>A0A818Y2B5</accession>
<dbReference type="InterPro" id="IPR001429">
    <property type="entry name" value="P2X_purnocptor"/>
</dbReference>
<comment type="caution">
    <text evidence="16">The sequence shown here is derived from an EMBL/GenBank/DDBJ whole genome shotgun (WGS) entry which is preliminary data.</text>
</comment>
<dbReference type="InterPro" id="IPR027309">
    <property type="entry name" value="P2X_extracellular_dom_sf"/>
</dbReference>
<evidence type="ECO:0000313" key="13">
    <source>
        <dbReference type="EMBL" id="CAF3353379.1"/>
    </source>
</evidence>
<dbReference type="Proteomes" id="UP000663851">
    <property type="component" value="Unassembled WGS sequence"/>
</dbReference>
<protein>
    <recommendedName>
        <fullName evidence="23">P2X purinoceptor</fullName>
    </recommendedName>
</protein>